<name>A0A4S8QA06_9ACTN</name>
<sequence length="101" mass="10771">MKGMIRAFIISLAAGVLALLYSRTEDTAVGDMIGALASKVGLAVTYGVALYMVGYLAYIKWGGKETVKAHNERSAKRKRDWVFGGGAAFVVLAFGAHYAPI</sequence>
<reference evidence="3" key="1">
    <citation type="submission" date="2019-04" db="EMBL/GenBank/DDBJ databases">
        <title>Nocardioides xinjiangensis sp. nov.</title>
        <authorList>
            <person name="Liu S."/>
        </authorList>
    </citation>
    <scope>NUCLEOTIDE SEQUENCE [LARGE SCALE GENOMIC DNA]</scope>
    <source>
        <strain evidence="3">18</strain>
    </source>
</reference>
<organism evidence="2 3">
    <name type="scientific">Glycomyces buryatensis</name>
    <dbReference type="NCBI Taxonomy" id="2570927"/>
    <lineage>
        <taxon>Bacteria</taxon>
        <taxon>Bacillati</taxon>
        <taxon>Actinomycetota</taxon>
        <taxon>Actinomycetes</taxon>
        <taxon>Glycomycetales</taxon>
        <taxon>Glycomycetaceae</taxon>
        <taxon>Glycomyces</taxon>
    </lineage>
</organism>
<feature type="transmembrane region" description="Helical" evidence="1">
    <location>
        <begin position="80"/>
        <end position="99"/>
    </location>
</feature>
<reference evidence="2 3" key="2">
    <citation type="submission" date="2019-05" db="EMBL/GenBank/DDBJ databases">
        <title>Glycomyces buryatensis sp. nov.</title>
        <authorList>
            <person name="Nikitina E."/>
        </authorList>
    </citation>
    <scope>NUCLEOTIDE SEQUENCE [LARGE SCALE GENOMIC DNA]</scope>
    <source>
        <strain evidence="2 3">18</strain>
    </source>
</reference>
<evidence type="ECO:0000256" key="1">
    <source>
        <dbReference type="SAM" id="Phobius"/>
    </source>
</evidence>
<dbReference type="AlphaFoldDB" id="A0A4S8QA06"/>
<dbReference type="Proteomes" id="UP000308760">
    <property type="component" value="Unassembled WGS sequence"/>
</dbReference>
<dbReference type="EMBL" id="STGY01000065">
    <property type="protein sequence ID" value="THV39652.1"/>
    <property type="molecule type" value="Genomic_DNA"/>
</dbReference>
<proteinExistence type="predicted"/>
<evidence type="ECO:0000313" key="2">
    <source>
        <dbReference type="EMBL" id="THV39652.1"/>
    </source>
</evidence>
<dbReference type="RefSeq" id="WP_136535819.1">
    <property type="nucleotide sequence ID" value="NZ_STGY01000065.1"/>
</dbReference>
<keyword evidence="1" id="KW-0472">Membrane</keyword>
<keyword evidence="1" id="KW-0812">Transmembrane</keyword>
<keyword evidence="3" id="KW-1185">Reference proteome</keyword>
<protein>
    <submittedName>
        <fullName evidence="2">Uncharacterized protein</fullName>
    </submittedName>
</protein>
<comment type="caution">
    <text evidence="2">The sequence shown here is derived from an EMBL/GenBank/DDBJ whole genome shotgun (WGS) entry which is preliminary data.</text>
</comment>
<evidence type="ECO:0000313" key="3">
    <source>
        <dbReference type="Proteomes" id="UP000308760"/>
    </source>
</evidence>
<gene>
    <name evidence="2" type="ORF">FAB82_17435</name>
</gene>
<keyword evidence="1" id="KW-1133">Transmembrane helix</keyword>
<accession>A0A4S8QA06</accession>
<feature type="transmembrane region" description="Helical" evidence="1">
    <location>
        <begin position="40"/>
        <end position="59"/>
    </location>
</feature>